<dbReference type="PANTHER" id="PTHR43465:SF2">
    <property type="entry name" value="DUF1680 DOMAIN PROTEIN (AFU_ORTHOLOGUE AFUA_1G08910)"/>
    <property type="match status" value="1"/>
</dbReference>
<dbReference type="InterPro" id="IPR049049">
    <property type="entry name" value="Beta-AFase-like_GH127_C"/>
</dbReference>
<comment type="caution">
    <text evidence="4">The sequence shown here is derived from an EMBL/GenBank/DDBJ whole genome shotgun (WGS) entry which is preliminary data.</text>
</comment>
<dbReference type="InterPro" id="IPR012878">
    <property type="entry name" value="Beta-AFase-like_GH127_cat"/>
</dbReference>
<evidence type="ECO:0000259" key="1">
    <source>
        <dbReference type="Pfam" id="PF07944"/>
    </source>
</evidence>
<dbReference type="Pfam" id="PF20736">
    <property type="entry name" value="Glyco_hydro127M"/>
    <property type="match status" value="1"/>
</dbReference>
<dbReference type="InterPro" id="IPR008928">
    <property type="entry name" value="6-hairpin_glycosidase_sf"/>
</dbReference>
<protein>
    <recommendedName>
        <fullName evidence="6">Glycoside hydrolase family 127 protein</fullName>
    </recommendedName>
</protein>
<dbReference type="Pfam" id="PF20737">
    <property type="entry name" value="Glyco_hydro127C"/>
    <property type="match status" value="1"/>
</dbReference>
<evidence type="ECO:0008006" key="6">
    <source>
        <dbReference type="Google" id="ProtNLM"/>
    </source>
</evidence>
<dbReference type="SUPFAM" id="SSF48208">
    <property type="entry name" value="Six-hairpin glycosidases"/>
    <property type="match status" value="1"/>
</dbReference>
<evidence type="ECO:0000259" key="3">
    <source>
        <dbReference type="Pfam" id="PF20737"/>
    </source>
</evidence>
<gene>
    <name evidence="4" type="ORF">HK100_008478</name>
</gene>
<dbReference type="AlphaFoldDB" id="A0AAD5T4N5"/>
<accession>A0AAD5T4N5</accession>
<dbReference type="InterPro" id="IPR049174">
    <property type="entry name" value="Beta-AFase-like"/>
</dbReference>
<evidence type="ECO:0000313" key="4">
    <source>
        <dbReference type="EMBL" id="KAJ3129670.1"/>
    </source>
</evidence>
<dbReference type="Proteomes" id="UP001211907">
    <property type="component" value="Unassembled WGS sequence"/>
</dbReference>
<keyword evidence="5" id="KW-1185">Reference proteome</keyword>
<dbReference type="EMBL" id="JADGJH010000413">
    <property type="protein sequence ID" value="KAJ3129670.1"/>
    <property type="molecule type" value="Genomic_DNA"/>
</dbReference>
<feature type="domain" description="Non-reducing end beta-L-arabinofuranosidase-like GH127 catalytic" evidence="1">
    <location>
        <begin position="66"/>
        <end position="453"/>
    </location>
</feature>
<evidence type="ECO:0000259" key="2">
    <source>
        <dbReference type="Pfam" id="PF20736"/>
    </source>
</evidence>
<dbReference type="GO" id="GO:0005975">
    <property type="term" value="P:carbohydrate metabolic process"/>
    <property type="evidence" value="ECO:0007669"/>
    <property type="project" value="InterPro"/>
</dbReference>
<evidence type="ECO:0000313" key="5">
    <source>
        <dbReference type="Proteomes" id="UP001211907"/>
    </source>
</evidence>
<reference evidence="4" key="1">
    <citation type="submission" date="2020-05" db="EMBL/GenBank/DDBJ databases">
        <title>Phylogenomic resolution of chytrid fungi.</title>
        <authorList>
            <person name="Stajich J.E."/>
            <person name="Amses K."/>
            <person name="Simmons R."/>
            <person name="Seto K."/>
            <person name="Myers J."/>
            <person name="Bonds A."/>
            <person name="Quandt C.A."/>
            <person name="Barry K."/>
            <person name="Liu P."/>
            <person name="Grigoriev I."/>
            <person name="Longcore J.E."/>
            <person name="James T.Y."/>
        </authorList>
    </citation>
    <scope>NUCLEOTIDE SEQUENCE</scope>
    <source>
        <strain evidence="4">JEL0513</strain>
    </source>
</reference>
<dbReference type="PANTHER" id="PTHR43465">
    <property type="entry name" value="DUF1680 DOMAIN PROTEIN (AFU_ORTHOLOGUE AFUA_1G08910)"/>
    <property type="match status" value="1"/>
</dbReference>
<name>A0AAD5T4N5_9FUNG</name>
<sequence>MNGNNGNDAEKQPLIAQSDNDATKASWFSQMLSAMLSCCNTEAGDEKVEWIIADRNNTQPVPFTSVRLLRESFWGARIETNNTVSVPFALLQCFQSNRVRNFEAAAATLSGNPIPDYEYSIYPFDDTDVYKVIEAAAFSLSTKHNPALDSELDKLIEKISAAQEPDGYIYTARTFNPQHPHRQAGPERWSTERESSHELYCLGHLFEAAVAHHEATAKNTLLEIAIKAVNLLDNTFGPGKRAIYPGHQIVEMGLVRLYRLTGQTRCLNLAKFFLDCRHPDGYPGASQYNQAHLPVIEQTAAVGHAVRAAYMYTGMADVATLTNDPSYLAAIDRIWFDVVSSKIYITGGIGARDEGESFGDSYELPNATAYNETCASIANVYWNHRLFLLHRDSRYADVLERTLYNALLAGVSLDGKSFFYPNPLESFGGYQRSPWFGCACCPGNITRFLASISGYQYAVSPDTIFVDLYMSGTATIDVTGDKDFITVSQETNYPWDGLVCVKIAQTNYPKPLHFSFRIPGWARKVSEVFPGDLYSYVDSAGVADTNTLQDFSVTLNGESVAYSYQADGSLSINRIWSEGDGICFKFPMPIRRITSNQLVADNINRVAFQRGPIVYCLESVDNEDVDLHSAVIDREDVPVPVWRPDLLGGVVILQFKKLVAIPYYTWSNRGDSRMNVWIREKDK</sequence>
<dbReference type="Pfam" id="PF07944">
    <property type="entry name" value="Beta-AFase-like_GH127_cat"/>
    <property type="match status" value="1"/>
</dbReference>
<dbReference type="InterPro" id="IPR049046">
    <property type="entry name" value="Beta-AFase-like_GH127_middle"/>
</dbReference>
<organism evidence="4 5">
    <name type="scientific">Physocladia obscura</name>
    <dbReference type="NCBI Taxonomy" id="109957"/>
    <lineage>
        <taxon>Eukaryota</taxon>
        <taxon>Fungi</taxon>
        <taxon>Fungi incertae sedis</taxon>
        <taxon>Chytridiomycota</taxon>
        <taxon>Chytridiomycota incertae sedis</taxon>
        <taxon>Chytridiomycetes</taxon>
        <taxon>Chytridiales</taxon>
        <taxon>Chytriomycetaceae</taxon>
        <taxon>Physocladia</taxon>
    </lineage>
</organism>
<proteinExistence type="predicted"/>
<feature type="domain" description="Non-reducing end beta-L-arabinofuranosidase-like GH127 C-terminal" evidence="3">
    <location>
        <begin position="590"/>
        <end position="679"/>
    </location>
</feature>
<feature type="domain" description="Non-reducing end beta-L-arabinofuranosidase-like GH127 middle" evidence="2">
    <location>
        <begin position="463"/>
        <end position="588"/>
    </location>
</feature>